<feature type="signal peptide" evidence="7">
    <location>
        <begin position="1"/>
        <end position="19"/>
    </location>
</feature>
<proteinExistence type="inferred from homology"/>
<dbReference type="FunFam" id="2.60.40.420:FF:000038">
    <property type="entry name" value="Extracellular dihydrogeodin oxidase/laccase"/>
    <property type="match status" value="1"/>
</dbReference>
<evidence type="ECO:0000313" key="11">
    <source>
        <dbReference type="EMBL" id="KIW43565.1"/>
    </source>
</evidence>
<feature type="domain" description="Plastocyanin-like" evidence="9">
    <location>
        <begin position="444"/>
        <end position="577"/>
    </location>
</feature>
<keyword evidence="2" id="KW-0479">Metal-binding</keyword>
<evidence type="ECO:0000259" key="8">
    <source>
        <dbReference type="Pfam" id="PF00394"/>
    </source>
</evidence>
<dbReference type="VEuPathDB" id="FungiDB:PV06_04656"/>
<feature type="chain" id="PRO_5002240544" description="Laccase-2" evidence="7">
    <location>
        <begin position="20"/>
        <end position="613"/>
    </location>
</feature>
<evidence type="ECO:0000256" key="4">
    <source>
        <dbReference type="ARBA" id="ARBA00023002"/>
    </source>
</evidence>
<organism evidence="11 12">
    <name type="scientific">Exophiala oligosperma</name>
    <dbReference type="NCBI Taxonomy" id="215243"/>
    <lineage>
        <taxon>Eukaryota</taxon>
        <taxon>Fungi</taxon>
        <taxon>Dikarya</taxon>
        <taxon>Ascomycota</taxon>
        <taxon>Pezizomycotina</taxon>
        <taxon>Eurotiomycetes</taxon>
        <taxon>Chaetothyriomycetidae</taxon>
        <taxon>Chaetothyriales</taxon>
        <taxon>Herpotrichiellaceae</taxon>
        <taxon>Exophiala</taxon>
    </lineage>
</organism>
<dbReference type="STRING" id="215243.A0A0D2DMB4"/>
<dbReference type="Pfam" id="PF07732">
    <property type="entry name" value="Cu-oxidase_3"/>
    <property type="match status" value="1"/>
</dbReference>
<evidence type="ECO:0000256" key="1">
    <source>
        <dbReference type="ARBA" id="ARBA00010609"/>
    </source>
</evidence>
<dbReference type="HOGENOM" id="CLU_006504_3_2_1"/>
<dbReference type="Proteomes" id="UP000053342">
    <property type="component" value="Unassembled WGS sequence"/>
</dbReference>
<dbReference type="Pfam" id="PF00394">
    <property type="entry name" value="Cu-oxidase"/>
    <property type="match status" value="1"/>
</dbReference>
<dbReference type="CDD" id="cd13901">
    <property type="entry name" value="CuRO_3_MaLCC_like"/>
    <property type="match status" value="1"/>
</dbReference>
<dbReference type="InterPro" id="IPR011707">
    <property type="entry name" value="Cu-oxidase-like_N"/>
</dbReference>
<protein>
    <recommendedName>
        <fullName evidence="13">Laccase-2</fullName>
    </recommendedName>
</protein>
<dbReference type="CDD" id="cd13854">
    <property type="entry name" value="CuRO_1_MaLCC_like"/>
    <property type="match status" value="1"/>
</dbReference>
<keyword evidence="12" id="KW-1185">Reference proteome</keyword>
<dbReference type="InterPro" id="IPR045087">
    <property type="entry name" value="Cu-oxidase_fam"/>
</dbReference>
<keyword evidence="4" id="KW-0560">Oxidoreductase</keyword>
<evidence type="ECO:0000256" key="2">
    <source>
        <dbReference type="ARBA" id="ARBA00022723"/>
    </source>
</evidence>
<reference evidence="11 12" key="1">
    <citation type="submission" date="2015-01" db="EMBL/GenBank/DDBJ databases">
        <title>The Genome Sequence of Exophiala oligosperma CBS72588.</title>
        <authorList>
            <consortium name="The Broad Institute Genomics Platform"/>
            <person name="Cuomo C."/>
            <person name="de Hoog S."/>
            <person name="Gorbushina A."/>
            <person name="Stielow B."/>
            <person name="Teixiera M."/>
            <person name="Abouelleil A."/>
            <person name="Chapman S.B."/>
            <person name="Priest M."/>
            <person name="Young S.K."/>
            <person name="Wortman J."/>
            <person name="Nusbaum C."/>
            <person name="Birren B."/>
        </authorList>
    </citation>
    <scope>NUCLEOTIDE SEQUENCE [LARGE SCALE GENOMIC DNA]</scope>
    <source>
        <strain evidence="11 12">CBS 72588</strain>
    </source>
</reference>
<dbReference type="InterPro" id="IPR001117">
    <property type="entry name" value="Cu-oxidase_2nd"/>
</dbReference>
<dbReference type="OrthoDB" id="2121828at2759"/>
<evidence type="ECO:0008006" key="13">
    <source>
        <dbReference type="Google" id="ProtNLM"/>
    </source>
</evidence>
<dbReference type="Gene3D" id="2.60.40.420">
    <property type="entry name" value="Cupredoxins - blue copper proteins"/>
    <property type="match status" value="3"/>
</dbReference>
<evidence type="ECO:0000259" key="9">
    <source>
        <dbReference type="Pfam" id="PF07731"/>
    </source>
</evidence>
<keyword evidence="7" id="KW-0732">Signal</keyword>
<dbReference type="PANTHER" id="PTHR11709:SF71">
    <property type="entry name" value="OXIDOREDUCTASE TPCJ"/>
    <property type="match status" value="1"/>
</dbReference>
<evidence type="ECO:0000256" key="6">
    <source>
        <dbReference type="ARBA" id="ARBA00023180"/>
    </source>
</evidence>
<dbReference type="Pfam" id="PF07731">
    <property type="entry name" value="Cu-oxidase_2"/>
    <property type="match status" value="1"/>
</dbReference>
<dbReference type="PROSITE" id="PS00080">
    <property type="entry name" value="MULTICOPPER_OXIDASE2"/>
    <property type="match status" value="1"/>
</dbReference>
<dbReference type="GO" id="GO:0005507">
    <property type="term" value="F:copper ion binding"/>
    <property type="evidence" value="ECO:0007669"/>
    <property type="project" value="InterPro"/>
</dbReference>
<dbReference type="PANTHER" id="PTHR11709">
    <property type="entry name" value="MULTI-COPPER OXIDASE"/>
    <property type="match status" value="1"/>
</dbReference>
<comment type="similarity">
    <text evidence="1">Belongs to the multicopper oxidase family.</text>
</comment>
<dbReference type="AlphaFoldDB" id="A0A0D2DMB4"/>
<accession>A0A0D2DMB4</accession>
<sequence>MYSLTVAIALTACLAQVQAASLPKSPAQPRDFVYNDTKPCYTLSESDVESQGGCEHSPTSRQCWGDYSIDTNWYDDVPYTGVTREYWLVAENTTLAPDGYEQQVLVFNGSIPGPTISADWGDEVIVHVTNKMQDNGTTIHWHGLRQQENNEFDGVPGVTQCPIAPGQTYTYKWRATQYGSSWYHSHFSFQYSAGLFGPIVINGPATANYDEDLGALMLMDWAHISTFNEWWWDRPTTGPPSQANSLINGTNVFDCHQDNTTQCQGKGTVGERFEMTFESGKKYRLRLVNTGLYSHFRFAIDGHSLTVIAMDFVPLEPYTTDSLIISMGQRYDIIVEANAPPDNYWLRPIWQRSCCDNDAWNNTLGIVRYAGIANSTALPTTTNPATDYPFHCEDEPYDKLVPHVALDVPAPDSISLLNLNYTFVPMPAGFLFTLNGSYIWVNFSAPTDLMIHDHNTSWPNTGYTPQKGFTNYDAIPLSVSDEWVYFGIQDISHRNRSHPMHLHGHDYFVVAQGFGPLNDTVDLTLTNPPRRDVATVPLNGYMIMAFKTDNPGAWLMHCHIAAHSSEGLGLQFVERQDEIMATFTDTSALVDTCDVWQNYWSHDEVYIQEDAGI</sequence>
<dbReference type="InterPro" id="IPR002355">
    <property type="entry name" value="Cu_oxidase_Cu_BS"/>
</dbReference>
<dbReference type="FunFam" id="2.60.40.420:FF:000021">
    <property type="entry name" value="Extracellular dihydrogeodin oxidase/laccase"/>
    <property type="match status" value="1"/>
</dbReference>
<name>A0A0D2DMB4_9EURO</name>
<evidence type="ECO:0000259" key="10">
    <source>
        <dbReference type="Pfam" id="PF07732"/>
    </source>
</evidence>
<dbReference type="EMBL" id="KN847335">
    <property type="protein sequence ID" value="KIW43565.1"/>
    <property type="molecule type" value="Genomic_DNA"/>
</dbReference>
<evidence type="ECO:0000256" key="3">
    <source>
        <dbReference type="ARBA" id="ARBA00022737"/>
    </source>
</evidence>
<dbReference type="InterPro" id="IPR011706">
    <property type="entry name" value="Cu-oxidase_C"/>
</dbReference>
<keyword evidence="3" id="KW-0677">Repeat</keyword>
<evidence type="ECO:0000256" key="5">
    <source>
        <dbReference type="ARBA" id="ARBA00023008"/>
    </source>
</evidence>
<keyword evidence="6" id="KW-0325">Glycoprotein</keyword>
<feature type="domain" description="Plastocyanin-like" evidence="10">
    <location>
        <begin position="91"/>
        <end position="204"/>
    </location>
</feature>
<evidence type="ECO:0000313" key="12">
    <source>
        <dbReference type="Proteomes" id="UP000053342"/>
    </source>
</evidence>
<gene>
    <name evidence="11" type="ORF">PV06_04656</name>
</gene>
<dbReference type="GO" id="GO:0016491">
    <property type="term" value="F:oxidoreductase activity"/>
    <property type="evidence" value="ECO:0007669"/>
    <property type="project" value="UniProtKB-KW"/>
</dbReference>
<dbReference type="GeneID" id="27356730"/>
<evidence type="ECO:0000256" key="7">
    <source>
        <dbReference type="SAM" id="SignalP"/>
    </source>
</evidence>
<dbReference type="CDD" id="cd13880">
    <property type="entry name" value="CuRO_2_MaLCC_like"/>
    <property type="match status" value="1"/>
</dbReference>
<dbReference type="RefSeq" id="XP_016263781.1">
    <property type="nucleotide sequence ID" value="XM_016405575.1"/>
</dbReference>
<dbReference type="InterPro" id="IPR008972">
    <property type="entry name" value="Cupredoxin"/>
</dbReference>
<feature type="domain" description="Plastocyanin-like" evidence="8">
    <location>
        <begin position="217"/>
        <end position="371"/>
    </location>
</feature>
<keyword evidence="5" id="KW-0186">Copper</keyword>
<dbReference type="SUPFAM" id="SSF49503">
    <property type="entry name" value="Cupredoxins"/>
    <property type="match status" value="3"/>
</dbReference>